<dbReference type="InterPro" id="IPR036291">
    <property type="entry name" value="NAD(P)-bd_dom_sf"/>
</dbReference>
<keyword evidence="3" id="KW-1185">Reference proteome</keyword>
<dbReference type="InParanoid" id="W3WK83"/>
<dbReference type="OMA" id="RDLRLMY"/>
<evidence type="ECO:0000259" key="1">
    <source>
        <dbReference type="Pfam" id="PF05368"/>
    </source>
</evidence>
<accession>W3WK83</accession>
<feature type="domain" description="NmrA-like" evidence="1">
    <location>
        <begin position="6"/>
        <end position="256"/>
    </location>
</feature>
<dbReference type="KEGG" id="pfy:PFICI_14518"/>
<dbReference type="InterPro" id="IPR008030">
    <property type="entry name" value="NmrA-like"/>
</dbReference>
<evidence type="ECO:0000313" key="3">
    <source>
        <dbReference type="Proteomes" id="UP000030651"/>
    </source>
</evidence>
<organism evidence="2 3">
    <name type="scientific">Pestalotiopsis fici (strain W106-1 / CGMCC3.15140)</name>
    <dbReference type="NCBI Taxonomy" id="1229662"/>
    <lineage>
        <taxon>Eukaryota</taxon>
        <taxon>Fungi</taxon>
        <taxon>Dikarya</taxon>
        <taxon>Ascomycota</taxon>
        <taxon>Pezizomycotina</taxon>
        <taxon>Sordariomycetes</taxon>
        <taxon>Xylariomycetidae</taxon>
        <taxon>Amphisphaeriales</taxon>
        <taxon>Sporocadaceae</taxon>
        <taxon>Pestalotiopsis</taxon>
    </lineage>
</organism>
<dbReference type="PANTHER" id="PTHR43162">
    <property type="match status" value="1"/>
</dbReference>
<dbReference type="GeneID" id="19279531"/>
<proteinExistence type="predicted"/>
<evidence type="ECO:0000313" key="2">
    <source>
        <dbReference type="EMBL" id="ETS73572.1"/>
    </source>
</evidence>
<dbReference type="RefSeq" id="XP_007841290.1">
    <property type="nucleotide sequence ID" value="XM_007843099.1"/>
</dbReference>
<name>W3WK83_PESFW</name>
<dbReference type="PANTHER" id="PTHR43162:SF1">
    <property type="entry name" value="PRESTALK A DIFFERENTIATION PROTEIN A"/>
    <property type="match status" value="1"/>
</dbReference>
<gene>
    <name evidence="2" type="ORF">PFICI_14518</name>
</gene>
<dbReference type="SUPFAM" id="SSF51735">
    <property type="entry name" value="NAD(P)-binding Rossmann-fold domains"/>
    <property type="match status" value="1"/>
</dbReference>
<dbReference type="Pfam" id="PF05368">
    <property type="entry name" value="NmrA"/>
    <property type="match status" value="1"/>
</dbReference>
<sequence length="322" mass="35969">MASPRVILVTAASGHIGENLIPLLAAKSTTKLILPTSNAAALNSQIATFAVPYPENITVVEGSIKNPAWFQELLKTHSVDTVFLCLTGEDELWTTFNCYDAMSRVPSVKKLIYLSAQLDFTSTEGMQQVLRHQSAAHVVVKILAEQKLLHGNLPFAWTVLRPTLFFINDVRCKQGMLEHGVFHEPLGEKGASRVAPWDIALAVQRLVADDTAKWQGKHVAIGSLKLYKGSEIAQIWSRALSREVKMHPADEQGLQQYEDEFLSRVGDARGAAWGRDLRLMYQAFAETGFGMNEDEYREQVDLLGREPASYEDWVKETARSWL</sequence>
<dbReference type="Proteomes" id="UP000030651">
    <property type="component" value="Unassembled WGS sequence"/>
</dbReference>
<dbReference type="OrthoDB" id="3539286at2759"/>
<dbReference type="AlphaFoldDB" id="W3WK83"/>
<dbReference type="EMBL" id="KI912121">
    <property type="protein sequence ID" value="ETS73572.1"/>
    <property type="molecule type" value="Genomic_DNA"/>
</dbReference>
<reference evidence="3" key="1">
    <citation type="journal article" date="2015" name="BMC Genomics">
        <title>Genomic and transcriptomic analysis of the endophytic fungus Pestalotiopsis fici reveals its lifestyle and high potential for synthesis of natural products.</title>
        <authorList>
            <person name="Wang X."/>
            <person name="Zhang X."/>
            <person name="Liu L."/>
            <person name="Xiang M."/>
            <person name="Wang W."/>
            <person name="Sun X."/>
            <person name="Che Y."/>
            <person name="Guo L."/>
            <person name="Liu G."/>
            <person name="Guo L."/>
            <person name="Wang C."/>
            <person name="Yin W.B."/>
            <person name="Stadler M."/>
            <person name="Zhang X."/>
            <person name="Liu X."/>
        </authorList>
    </citation>
    <scope>NUCLEOTIDE SEQUENCE [LARGE SCALE GENOMIC DNA]</scope>
    <source>
        <strain evidence="3">W106-1 / CGMCC3.15140</strain>
    </source>
</reference>
<dbReference type="HOGENOM" id="CLU_836888_0_0_1"/>
<dbReference type="Gene3D" id="3.40.50.720">
    <property type="entry name" value="NAD(P)-binding Rossmann-like Domain"/>
    <property type="match status" value="1"/>
</dbReference>
<protein>
    <recommendedName>
        <fullName evidence="1">NmrA-like domain-containing protein</fullName>
    </recommendedName>
</protein>
<dbReference type="InterPro" id="IPR051604">
    <property type="entry name" value="Ergot_Alk_Oxidoreductase"/>
</dbReference>